<gene>
    <name evidence="1" type="ORF">ADICEAN_03857</name>
</gene>
<name>M7NGR7_9BACT</name>
<evidence type="ECO:0000313" key="2">
    <source>
        <dbReference type="Proteomes" id="UP000011910"/>
    </source>
</evidence>
<sequence>MPASARNPWTQKIPWQLLLRRHLLVNLLHRLQEVISIAERHRLELLRTFSALSLLPDRQPQPSRSDLLQEIHQRRQQARTLLLQAGEQLQRQLDAVTGRLYIELERDYGKAGTLELPAALLRPARLQKEEQQRLLKTEELLSHWQNARLSVSSRCCLLLQVYQAADGLQEQHQTGRHHWLESLQNELAPAFETVADSLQTLRQELAQPPFPQLLALFGSS</sequence>
<accession>M7NGR7</accession>
<proteinExistence type="predicted"/>
<dbReference type="Proteomes" id="UP000011910">
    <property type="component" value="Unassembled WGS sequence"/>
</dbReference>
<dbReference type="STRING" id="1279009.ADICEAN_03857"/>
<protein>
    <submittedName>
        <fullName evidence="1">Uncharacterized protein</fullName>
    </submittedName>
</protein>
<evidence type="ECO:0000313" key="1">
    <source>
        <dbReference type="EMBL" id="EMR01025.1"/>
    </source>
</evidence>
<keyword evidence="2" id="KW-1185">Reference proteome</keyword>
<dbReference type="AlphaFoldDB" id="M7NGR7"/>
<dbReference type="EMBL" id="AODQ01000154">
    <property type="protein sequence ID" value="EMR01025.1"/>
    <property type="molecule type" value="Genomic_DNA"/>
</dbReference>
<organism evidence="1 2">
    <name type="scientific">Cesiribacter andamanensis AMV16</name>
    <dbReference type="NCBI Taxonomy" id="1279009"/>
    <lineage>
        <taxon>Bacteria</taxon>
        <taxon>Pseudomonadati</taxon>
        <taxon>Bacteroidota</taxon>
        <taxon>Cytophagia</taxon>
        <taxon>Cytophagales</taxon>
        <taxon>Cesiribacteraceae</taxon>
        <taxon>Cesiribacter</taxon>
    </lineage>
</organism>
<reference evidence="1 2" key="1">
    <citation type="journal article" date="2013" name="Genome Announc.">
        <title>Draft Genome Sequence of Cesiribacter andamanensis Strain AMV16T, Isolated from a Soil Sample from a Mud Volcano in the Andaman Islands, India.</title>
        <authorList>
            <person name="Shivaji S."/>
            <person name="Ara S."/>
            <person name="Begum Z."/>
            <person name="Srinivas T.N."/>
            <person name="Singh A."/>
            <person name="Kumar Pinnaka A."/>
        </authorList>
    </citation>
    <scope>NUCLEOTIDE SEQUENCE [LARGE SCALE GENOMIC DNA]</scope>
    <source>
        <strain evidence="1 2">AMV16</strain>
    </source>
</reference>
<comment type="caution">
    <text evidence="1">The sequence shown here is derived from an EMBL/GenBank/DDBJ whole genome shotgun (WGS) entry which is preliminary data.</text>
</comment>